<protein>
    <submittedName>
        <fullName evidence="2">Uncharacterized protein</fullName>
    </submittedName>
</protein>
<sequence length="236" mass="25766">MNGSGFLHDHHVLSSKINSMPLLSASGGLPSALLQDLLEPDIRLQRSSLHESQVMKNKSSIVYHQQLLPPKQQTQFSDRTPFWDPSESSVTEAHSSYCNNPFAKANSGVGVSFPTLEKKGGGEPAGKKPRIEKPSPLPTFKVSSITSSELPESLVRDPTVDAGEEGEARRQSDRTAATGFAFREGKAGGHRSRSLPSLAVISPFVTRPQSFCYRPTLHRYSTRRSNTSSSFTIKSV</sequence>
<gene>
    <name evidence="2" type="ORF">B296_00018350</name>
</gene>
<evidence type="ECO:0000313" key="2">
    <source>
        <dbReference type="EMBL" id="RRT67979.1"/>
    </source>
</evidence>
<evidence type="ECO:0000313" key="3">
    <source>
        <dbReference type="Proteomes" id="UP000287651"/>
    </source>
</evidence>
<reference evidence="2 3" key="1">
    <citation type="journal article" date="2014" name="Agronomy (Basel)">
        <title>A Draft Genome Sequence for Ensete ventricosum, the Drought-Tolerant Tree Against Hunger.</title>
        <authorList>
            <person name="Harrison J."/>
            <person name="Moore K.A."/>
            <person name="Paszkiewicz K."/>
            <person name="Jones T."/>
            <person name="Grant M."/>
            <person name="Ambacheew D."/>
            <person name="Muzemil S."/>
            <person name="Studholme D.J."/>
        </authorList>
    </citation>
    <scope>NUCLEOTIDE SEQUENCE [LARGE SCALE GENOMIC DNA]</scope>
</reference>
<proteinExistence type="predicted"/>
<feature type="compositionally biased region" description="Polar residues" evidence="1">
    <location>
        <begin position="141"/>
        <end position="150"/>
    </location>
</feature>
<evidence type="ECO:0000256" key="1">
    <source>
        <dbReference type="SAM" id="MobiDB-lite"/>
    </source>
</evidence>
<feature type="compositionally biased region" description="Basic and acidic residues" evidence="1">
    <location>
        <begin position="116"/>
        <end position="133"/>
    </location>
</feature>
<organism evidence="2 3">
    <name type="scientific">Ensete ventricosum</name>
    <name type="common">Abyssinian banana</name>
    <name type="synonym">Musa ensete</name>
    <dbReference type="NCBI Taxonomy" id="4639"/>
    <lineage>
        <taxon>Eukaryota</taxon>
        <taxon>Viridiplantae</taxon>
        <taxon>Streptophyta</taxon>
        <taxon>Embryophyta</taxon>
        <taxon>Tracheophyta</taxon>
        <taxon>Spermatophyta</taxon>
        <taxon>Magnoliopsida</taxon>
        <taxon>Liliopsida</taxon>
        <taxon>Zingiberales</taxon>
        <taxon>Musaceae</taxon>
        <taxon>Ensete</taxon>
    </lineage>
</organism>
<dbReference type="EMBL" id="AMZH03004852">
    <property type="protein sequence ID" value="RRT67979.1"/>
    <property type="molecule type" value="Genomic_DNA"/>
</dbReference>
<feature type="region of interest" description="Disordered" evidence="1">
    <location>
        <begin position="114"/>
        <end position="194"/>
    </location>
</feature>
<dbReference type="AlphaFoldDB" id="A0A426ZVH2"/>
<name>A0A426ZVH2_ENSVE</name>
<accession>A0A426ZVH2</accession>
<comment type="caution">
    <text evidence="2">The sequence shown here is derived from an EMBL/GenBank/DDBJ whole genome shotgun (WGS) entry which is preliminary data.</text>
</comment>
<dbReference type="Proteomes" id="UP000287651">
    <property type="component" value="Unassembled WGS sequence"/>
</dbReference>